<evidence type="ECO:0000256" key="1">
    <source>
        <dbReference type="ARBA" id="ARBA00004236"/>
    </source>
</evidence>
<dbReference type="Pfam" id="PF04347">
    <property type="entry name" value="FliO"/>
    <property type="match status" value="1"/>
</dbReference>
<protein>
    <recommendedName>
        <fullName evidence="8">Flagellar protein</fullName>
    </recommendedName>
</protein>
<keyword evidence="3 6" id="KW-0812">Transmembrane</keyword>
<accession>A0A381ZJ88</accession>
<proteinExistence type="predicted"/>
<dbReference type="EMBL" id="UINC01021459">
    <property type="protein sequence ID" value="SVA89041.1"/>
    <property type="molecule type" value="Genomic_DNA"/>
</dbReference>
<gene>
    <name evidence="7" type="ORF">METZ01_LOCUS141895</name>
</gene>
<keyword evidence="4 6" id="KW-1133">Transmembrane helix</keyword>
<keyword evidence="5 6" id="KW-0472">Membrane</keyword>
<evidence type="ECO:0000313" key="7">
    <source>
        <dbReference type="EMBL" id="SVA89041.1"/>
    </source>
</evidence>
<evidence type="ECO:0000256" key="3">
    <source>
        <dbReference type="ARBA" id="ARBA00022692"/>
    </source>
</evidence>
<sequence>MEGISPEYITRALSSFVFVLIIIGLVVWWIKVKGTTVGISEGLQIRVLSRTQLDSRHKLLIVQVGGARFMVGTSPTGISVNPLEASKSNSDFDDIYKSQLESHVK</sequence>
<reference evidence="7" key="1">
    <citation type="submission" date="2018-05" db="EMBL/GenBank/DDBJ databases">
        <authorList>
            <person name="Lanie J.A."/>
            <person name="Ng W.-L."/>
            <person name="Kazmierczak K.M."/>
            <person name="Andrzejewski T.M."/>
            <person name="Davidsen T.M."/>
            <person name="Wayne K.J."/>
            <person name="Tettelin H."/>
            <person name="Glass J.I."/>
            <person name="Rusch D."/>
            <person name="Podicherti R."/>
            <person name="Tsui H.-C.T."/>
            <person name="Winkler M.E."/>
        </authorList>
    </citation>
    <scope>NUCLEOTIDE SEQUENCE</scope>
</reference>
<feature type="transmembrane region" description="Helical" evidence="6">
    <location>
        <begin position="12"/>
        <end position="30"/>
    </location>
</feature>
<comment type="subcellular location">
    <subcellularLocation>
        <location evidence="1">Cell membrane</location>
    </subcellularLocation>
</comment>
<dbReference type="AlphaFoldDB" id="A0A381ZJ88"/>
<dbReference type="GO" id="GO:0044781">
    <property type="term" value="P:bacterial-type flagellum organization"/>
    <property type="evidence" value="ECO:0007669"/>
    <property type="project" value="InterPro"/>
</dbReference>
<evidence type="ECO:0000256" key="5">
    <source>
        <dbReference type="ARBA" id="ARBA00023136"/>
    </source>
</evidence>
<evidence type="ECO:0008006" key="8">
    <source>
        <dbReference type="Google" id="ProtNLM"/>
    </source>
</evidence>
<organism evidence="7">
    <name type="scientific">marine metagenome</name>
    <dbReference type="NCBI Taxonomy" id="408172"/>
    <lineage>
        <taxon>unclassified sequences</taxon>
        <taxon>metagenomes</taxon>
        <taxon>ecological metagenomes</taxon>
    </lineage>
</organism>
<name>A0A381ZJ88_9ZZZZ</name>
<evidence type="ECO:0000256" key="2">
    <source>
        <dbReference type="ARBA" id="ARBA00022475"/>
    </source>
</evidence>
<evidence type="ECO:0000256" key="6">
    <source>
        <dbReference type="SAM" id="Phobius"/>
    </source>
</evidence>
<evidence type="ECO:0000256" key="4">
    <source>
        <dbReference type="ARBA" id="ARBA00022989"/>
    </source>
</evidence>
<dbReference type="InterPro" id="IPR022781">
    <property type="entry name" value="Flagellar_biosynth_FliO"/>
</dbReference>
<dbReference type="GO" id="GO:0016020">
    <property type="term" value="C:membrane"/>
    <property type="evidence" value="ECO:0007669"/>
    <property type="project" value="InterPro"/>
</dbReference>
<keyword evidence="2" id="KW-1003">Cell membrane</keyword>